<dbReference type="PANTHER" id="PTHR47723">
    <property type="entry name" value="OS05G0353850 PROTEIN"/>
    <property type="match status" value="1"/>
</dbReference>
<keyword evidence="1" id="KW-0812">Transmembrane</keyword>
<dbReference type="PANTHER" id="PTHR47723:SF24">
    <property type="entry name" value="RNASE H TYPE-1 DOMAIN-CONTAINING PROTEIN"/>
    <property type="match status" value="1"/>
</dbReference>
<gene>
    <name evidence="3" type="ORF">LWI29_033777</name>
</gene>
<dbReference type="GO" id="GO:0003676">
    <property type="term" value="F:nucleic acid binding"/>
    <property type="evidence" value="ECO:0007669"/>
    <property type="project" value="InterPro"/>
</dbReference>
<keyword evidence="4" id="KW-1185">Reference proteome</keyword>
<dbReference type="SUPFAM" id="SSF53098">
    <property type="entry name" value="Ribonuclease H-like"/>
    <property type="match status" value="1"/>
</dbReference>
<comment type="caution">
    <text evidence="3">The sequence shown here is derived from an EMBL/GenBank/DDBJ whole genome shotgun (WGS) entry which is preliminary data.</text>
</comment>
<dbReference type="Gene3D" id="3.30.420.10">
    <property type="entry name" value="Ribonuclease H-like superfamily/Ribonuclease H"/>
    <property type="match status" value="1"/>
</dbReference>
<evidence type="ECO:0000313" key="4">
    <source>
        <dbReference type="Proteomes" id="UP001168877"/>
    </source>
</evidence>
<dbReference type="InterPro" id="IPR053151">
    <property type="entry name" value="RNase_H-like"/>
</dbReference>
<dbReference type="InterPro" id="IPR036397">
    <property type="entry name" value="RNaseH_sf"/>
</dbReference>
<proteinExistence type="predicted"/>
<evidence type="ECO:0000259" key="2">
    <source>
        <dbReference type="Pfam" id="PF13456"/>
    </source>
</evidence>
<name>A0AA39RJ39_ACESA</name>
<dbReference type="InterPro" id="IPR012337">
    <property type="entry name" value="RNaseH-like_sf"/>
</dbReference>
<dbReference type="CDD" id="cd06222">
    <property type="entry name" value="RNase_H_like"/>
    <property type="match status" value="1"/>
</dbReference>
<protein>
    <recommendedName>
        <fullName evidence="2">RNase H type-1 domain-containing protein</fullName>
    </recommendedName>
</protein>
<feature type="domain" description="RNase H type-1" evidence="2">
    <location>
        <begin position="4"/>
        <end position="113"/>
    </location>
</feature>
<evidence type="ECO:0000256" key="1">
    <source>
        <dbReference type="SAM" id="Phobius"/>
    </source>
</evidence>
<dbReference type="Pfam" id="PF13456">
    <property type="entry name" value="RVT_3"/>
    <property type="match status" value="1"/>
</dbReference>
<organism evidence="3 4">
    <name type="scientific">Acer saccharum</name>
    <name type="common">Sugar maple</name>
    <dbReference type="NCBI Taxonomy" id="4024"/>
    <lineage>
        <taxon>Eukaryota</taxon>
        <taxon>Viridiplantae</taxon>
        <taxon>Streptophyta</taxon>
        <taxon>Embryophyta</taxon>
        <taxon>Tracheophyta</taxon>
        <taxon>Spermatophyta</taxon>
        <taxon>Magnoliopsida</taxon>
        <taxon>eudicotyledons</taxon>
        <taxon>Gunneridae</taxon>
        <taxon>Pentapetalae</taxon>
        <taxon>rosids</taxon>
        <taxon>malvids</taxon>
        <taxon>Sapindales</taxon>
        <taxon>Sapindaceae</taxon>
        <taxon>Hippocastanoideae</taxon>
        <taxon>Acereae</taxon>
        <taxon>Acer</taxon>
    </lineage>
</organism>
<feature type="transmembrane region" description="Helical" evidence="1">
    <location>
        <begin position="15"/>
        <end position="35"/>
    </location>
</feature>
<reference evidence="3" key="2">
    <citation type="submission" date="2023-06" db="EMBL/GenBank/DDBJ databases">
        <authorList>
            <person name="Swenson N.G."/>
            <person name="Wegrzyn J.L."/>
            <person name="Mcevoy S.L."/>
        </authorList>
    </citation>
    <scope>NUCLEOTIDE SEQUENCE</scope>
    <source>
        <strain evidence="3">NS2018</strain>
        <tissue evidence="3">Leaf</tissue>
    </source>
</reference>
<dbReference type="InterPro" id="IPR044730">
    <property type="entry name" value="RNase_H-like_dom_plant"/>
</dbReference>
<keyword evidence="1" id="KW-0472">Membrane</keyword>
<dbReference type="Proteomes" id="UP001168877">
    <property type="component" value="Unassembled WGS sequence"/>
</dbReference>
<keyword evidence="1" id="KW-1133">Transmembrane helix</keyword>
<dbReference type="GO" id="GO:0004523">
    <property type="term" value="F:RNA-DNA hybrid ribonuclease activity"/>
    <property type="evidence" value="ECO:0007669"/>
    <property type="project" value="InterPro"/>
</dbReference>
<accession>A0AA39RJ39</accession>
<dbReference type="InterPro" id="IPR002156">
    <property type="entry name" value="RNaseH_domain"/>
</dbReference>
<dbReference type="EMBL" id="JAUESC010000387">
    <property type="protein sequence ID" value="KAK0575086.1"/>
    <property type="molecule type" value="Genomic_DNA"/>
</dbReference>
<evidence type="ECO:0000313" key="3">
    <source>
        <dbReference type="EMBL" id="KAK0575086.1"/>
    </source>
</evidence>
<reference evidence="3" key="1">
    <citation type="journal article" date="2022" name="Plant J.">
        <title>Strategies of tolerance reflected in two North American maple genomes.</title>
        <authorList>
            <person name="McEvoy S.L."/>
            <person name="Sezen U.U."/>
            <person name="Trouern-Trend A."/>
            <person name="McMahon S.M."/>
            <person name="Schaberg P.G."/>
            <person name="Yang J."/>
            <person name="Wegrzyn J.L."/>
            <person name="Swenson N.G."/>
        </authorList>
    </citation>
    <scope>NUCLEOTIDE SEQUENCE</scope>
    <source>
        <strain evidence="3">NS2018</strain>
    </source>
</reference>
<dbReference type="AlphaFoldDB" id="A0AA39RJ39"/>
<sequence>MPKGAGVVIRDDRGGVVVVVVAALSFVGKVFVYIVEAKAILESLLLTNNLGLFLASVESDALVVVGLCNRKSSLFGDIDNIICDVLSLKSKCLDISIVHVPREYNRVAHSIACFAILNGCSNVWSGVFPN</sequence>